<dbReference type="Gene3D" id="3.30.450.350">
    <property type="entry name" value="CHASE domain"/>
    <property type="match status" value="1"/>
</dbReference>
<feature type="domain" description="Histidine kinase" evidence="8">
    <location>
        <begin position="424"/>
        <end position="662"/>
    </location>
</feature>
<dbReference type="InterPro" id="IPR006189">
    <property type="entry name" value="CHASE_dom"/>
</dbReference>
<keyword evidence="4 7" id="KW-0812">Transmembrane</keyword>
<comment type="subcellular location">
    <subcellularLocation>
        <location evidence="2">Membrane</location>
    </subcellularLocation>
</comment>
<keyword evidence="6 7" id="KW-0472">Membrane</keyword>
<sequence>MNIFVSRRLIGVHGHGTSRSLSGGHAIAAWPTGCWHASPTPLDWRVQFVHRLQRALGMEELAYLEWTRSGRDVSGVNRLLAWCRVFVATWVVILAGLFFTLTASYNVRQLLEINFSKEFEWVAESRVRALQQELHRLFEGLRIYGPLIQIASSGGDVHYQTIRNGLDAHFPYLHRLYLLSFVSGSASLIQVPTVSDAPDSRLDAKSGNWLKHPDFGELFLKAARTGREVAGERIVLAEQKREHGFPVVIPIGQMSHVIDTGTDASGTVTGFVLAIVDIDKLVSSSLGLLEPRGIDVVIHDDSARAQEGNLEVYTSRLSSRRNVSSSLSASDAVVRQEHPFLQRVRVVEVADRSWKVFCIAIQEFRSAEAFRGGHWIVLIGGIVFTMLLATYVHRGKLTFLYRERMEREHLRNVHLASIGLISMSVAHEINNPNHAILMNASHLLDVWQDVIPVLDEYSRENGDFSLGKHSYRTWHAHPEKMIRRIVQNCERIRQIVVNLKSMGRCDQGNLNGLVEIPPLIDACQQILHDRIQRFTDHFQVSLENALPPVRGNAQLLEQVLLNLIVNALESLPDRSRKVIVAAVRDVESGQLRLDVIDEGSGILSEDLERIRDPFFTRKAQHGGTGLGLSISESIIRNHQGRMVIHSRHGVGTRVSVFLPFLVNLP</sequence>
<dbReference type="InterPro" id="IPR005467">
    <property type="entry name" value="His_kinase_dom"/>
</dbReference>
<dbReference type="PANTHER" id="PTHR43065:SF42">
    <property type="entry name" value="TWO-COMPONENT SENSOR PPRA"/>
    <property type="match status" value="1"/>
</dbReference>
<dbReference type="EMBL" id="BAAFGK010000004">
    <property type="protein sequence ID" value="GAB0056973.1"/>
    <property type="molecule type" value="Genomic_DNA"/>
</dbReference>
<dbReference type="InterPro" id="IPR042240">
    <property type="entry name" value="CHASE_sf"/>
</dbReference>
<dbReference type="Gene3D" id="3.30.565.10">
    <property type="entry name" value="Histidine kinase-like ATPase, C-terminal domain"/>
    <property type="match status" value="1"/>
</dbReference>
<evidence type="ECO:0000256" key="5">
    <source>
        <dbReference type="ARBA" id="ARBA00022989"/>
    </source>
</evidence>
<evidence type="ECO:0000256" key="2">
    <source>
        <dbReference type="ARBA" id="ARBA00004370"/>
    </source>
</evidence>
<dbReference type="InterPro" id="IPR004358">
    <property type="entry name" value="Sig_transdc_His_kin-like_C"/>
</dbReference>
<dbReference type="Pfam" id="PF03924">
    <property type="entry name" value="CHASE"/>
    <property type="match status" value="1"/>
</dbReference>
<dbReference type="EC" id="2.7.13.3" evidence="3"/>
<dbReference type="Proteomes" id="UP001628193">
    <property type="component" value="Unassembled WGS sequence"/>
</dbReference>
<dbReference type="GO" id="GO:0016740">
    <property type="term" value="F:transferase activity"/>
    <property type="evidence" value="ECO:0007669"/>
    <property type="project" value="UniProtKB-KW"/>
</dbReference>
<comment type="caution">
    <text evidence="9">The sequence shown here is derived from an EMBL/GenBank/DDBJ whole genome shotgun (WGS) entry which is preliminary data.</text>
</comment>
<evidence type="ECO:0000256" key="6">
    <source>
        <dbReference type="ARBA" id="ARBA00023136"/>
    </source>
</evidence>
<dbReference type="Pfam" id="PF02518">
    <property type="entry name" value="HATPase_c"/>
    <property type="match status" value="1"/>
</dbReference>
<dbReference type="PANTHER" id="PTHR43065">
    <property type="entry name" value="SENSOR HISTIDINE KINASE"/>
    <property type="match status" value="1"/>
</dbReference>
<evidence type="ECO:0000256" key="4">
    <source>
        <dbReference type="ARBA" id="ARBA00022692"/>
    </source>
</evidence>
<evidence type="ECO:0000256" key="3">
    <source>
        <dbReference type="ARBA" id="ARBA00012438"/>
    </source>
</evidence>
<organism evidence="9 10">
    <name type="scientific">Candidatus Magnetaquiglobus chichijimensis</name>
    <dbReference type="NCBI Taxonomy" id="3141448"/>
    <lineage>
        <taxon>Bacteria</taxon>
        <taxon>Pseudomonadati</taxon>
        <taxon>Pseudomonadota</taxon>
        <taxon>Magnetococcia</taxon>
        <taxon>Magnetococcales</taxon>
        <taxon>Candidatus Magnetaquicoccaceae</taxon>
        <taxon>Candidatus Magnetaquiglobus</taxon>
    </lineage>
</organism>
<dbReference type="InterPro" id="IPR003594">
    <property type="entry name" value="HATPase_dom"/>
</dbReference>
<accession>A0ABQ0C7V8</accession>
<protein>
    <recommendedName>
        <fullName evidence="3">histidine kinase</fullName>
        <ecNumber evidence="3">2.7.13.3</ecNumber>
    </recommendedName>
</protein>
<dbReference type="PROSITE" id="PS50109">
    <property type="entry name" value="HIS_KIN"/>
    <property type="match status" value="1"/>
</dbReference>
<dbReference type="InterPro" id="IPR036890">
    <property type="entry name" value="HATPase_C_sf"/>
</dbReference>
<gene>
    <name evidence="9" type="primary">sasA_5</name>
    <name evidence="9" type="ORF">SIID45300_01291</name>
</gene>
<keyword evidence="5 7" id="KW-1133">Transmembrane helix</keyword>
<comment type="catalytic activity">
    <reaction evidence="1">
        <text>ATP + protein L-histidine = ADP + protein N-phospho-L-histidine.</text>
        <dbReference type="EC" id="2.7.13.3"/>
    </reaction>
</comment>
<reference evidence="9 10" key="1">
    <citation type="submission" date="2024-09" db="EMBL/GenBank/DDBJ databases">
        <title>Draft genome sequence of Candidatus Magnetaquicoccaceae bacterium FCR-1.</title>
        <authorList>
            <person name="Shimoshige H."/>
            <person name="Shimamura S."/>
            <person name="Taoka A."/>
            <person name="Kobayashi H."/>
            <person name="Maekawa T."/>
        </authorList>
    </citation>
    <scope>NUCLEOTIDE SEQUENCE [LARGE SCALE GENOMIC DNA]</scope>
    <source>
        <strain evidence="9 10">FCR-1</strain>
    </source>
</reference>
<evidence type="ECO:0000313" key="10">
    <source>
        <dbReference type="Proteomes" id="UP001628193"/>
    </source>
</evidence>
<proteinExistence type="predicted"/>
<feature type="transmembrane region" description="Helical" evidence="7">
    <location>
        <begin position="372"/>
        <end position="392"/>
    </location>
</feature>
<dbReference type="PRINTS" id="PR00344">
    <property type="entry name" value="BCTRLSENSOR"/>
</dbReference>
<keyword evidence="9" id="KW-0808">Transferase</keyword>
<feature type="transmembrane region" description="Helical" evidence="7">
    <location>
        <begin position="79"/>
        <end position="101"/>
    </location>
</feature>
<evidence type="ECO:0000256" key="1">
    <source>
        <dbReference type="ARBA" id="ARBA00000085"/>
    </source>
</evidence>
<dbReference type="SMART" id="SM00387">
    <property type="entry name" value="HATPase_c"/>
    <property type="match status" value="1"/>
</dbReference>
<dbReference type="SUPFAM" id="SSF55874">
    <property type="entry name" value="ATPase domain of HSP90 chaperone/DNA topoisomerase II/histidine kinase"/>
    <property type="match status" value="1"/>
</dbReference>
<keyword evidence="10" id="KW-1185">Reference proteome</keyword>
<evidence type="ECO:0000313" key="9">
    <source>
        <dbReference type="EMBL" id="GAB0056973.1"/>
    </source>
</evidence>
<evidence type="ECO:0000256" key="7">
    <source>
        <dbReference type="SAM" id="Phobius"/>
    </source>
</evidence>
<name>A0ABQ0C7V8_9PROT</name>
<evidence type="ECO:0000259" key="8">
    <source>
        <dbReference type="PROSITE" id="PS50109"/>
    </source>
</evidence>
<dbReference type="Gene3D" id="1.10.287.130">
    <property type="match status" value="1"/>
</dbReference>